<evidence type="ECO:0000256" key="4">
    <source>
        <dbReference type="ARBA" id="ARBA00022519"/>
    </source>
</evidence>
<evidence type="ECO:0000256" key="8">
    <source>
        <dbReference type="ARBA" id="ARBA00022989"/>
    </source>
</evidence>
<dbReference type="GO" id="GO:0005524">
    <property type="term" value="F:ATP binding"/>
    <property type="evidence" value="ECO:0007669"/>
    <property type="project" value="UniProtKB-KW"/>
</dbReference>
<reference evidence="14" key="1">
    <citation type="submission" date="2024-06" db="EMBL/GenBank/DDBJ databases">
        <title>Biodegradation of dimethachlon by Arthrobacter sp. K5: mechanistic insights and ecological implications.</title>
        <authorList>
            <person name="Hu S."/>
            <person name="Lu P."/>
        </authorList>
    </citation>
    <scope>NUCLEOTIDE SEQUENCE</scope>
    <source>
        <strain evidence="14">K5</strain>
    </source>
</reference>
<dbReference type="PROSITE" id="PS50929">
    <property type="entry name" value="ABC_TM1F"/>
    <property type="match status" value="1"/>
</dbReference>
<organism evidence="14">
    <name type="scientific">Arthrobacter sp. K5</name>
    <dbReference type="NCBI Taxonomy" id="2839623"/>
    <lineage>
        <taxon>Bacteria</taxon>
        <taxon>Bacillati</taxon>
        <taxon>Actinomycetota</taxon>
        <taxon>Actinomycetes</taxon>
        <taxon>Micrococcales</taxon>
        <taxon>Micrococcaceae</taxon>
        <taxon>Arthrobacter</taxon>
    </lineage>
</organism>
<dbReference type="PROSITE" id="PS50893">
    <property type="entry name" value="ABC_TRANSPORTER_2"/>
    <property type="match status" value="1"/>
</dbReference>
<evidence type="ECO:0000259" key="12">
    <source>
        <dbReference type="PROSITE" id="PS50893"/>
    </source>
</evidence>
<dbReference type="AlphaFoldDB" id="A0AAU8EUS2"/>
<keyword evidence="3" id="KW-1003">Cell membrane</keyword>
<evidence type="ECO:0000256" key="9">
    <source>
        <dbReference type="ARBA" id="ARBA00023136"/>
    </source>
</evidence>
<evidence type="ECO:0000256" key="6">
    <source>
        <dbReference type="ARBA" id="ARBA00022741"/>
    </source>
</evidence>
<name>A0AAU8EUS2_9MICC</name>
<feature type="domain" description="ABC transmembrane type-1" evidence="13">
    <location>
        <begin position="20"/>
        <end position="320"/>
    </location>
</feature>
<evidence type="ECO:0000256" key="10">
    <source>
        <dbReference type="ARBA" id="ARBA00023455"/>
    </source>
</evidence>
<gene>
    <name evidence="14" type="ORF">ABRP34_10490</name>
</gene>
<dbReference type="FunFam" id="3.40.50.300:FF:000221">
    <property type="entry name" value="Multidrug ABC transporter ATP-binding protein"/>
    <property type="match status" value="1"/>
</dbReference>
<feature type="transmembrane region" description="Helical" evidence="11">
    <location>
        <begin position="61"/>
        <end position="87"/>
    </location>
</feature>
<keyword evidence="9 11" id="KW-0472">Membrane</keyword>
<comment type="subcellular location">
    <subcellularLocation>
        <location evidence="1">Cell inner membrane</location>
        <topology evidence="1">Multi-pass membrane protein</topology>
    </subcellularLocation>
</comment>
<evidence type="ECO:0000256" key="11">
    <source>
        <dbReference type="SAM" id="Phobius"/>
    </source>
</evidence>
<dbReference type="GO" id="GO:0015421">
    <property type="term" value="F:ABC-type oligopeptide transporter activity"/>
    <property type="evidence" value="ECO:0007669"/>
    <property type="project" value="TreeGrafter"/>
</dbReference>
<dbReference type="PANTHER" id="PTHR43394">
    <property type="entry name" value="ATP-DEPENDENT PERMEASE MDL1, MITOCHONDRIAL"/>
    <property type="match status" value="1"/>
</dbReference>
<feature type="transmembrane region" description="Helical" evidence="11">
    <location>
        <begin position="261"/>
        <end position="281"/>
    </location>
</feature>
<feature type="domain" description="ABC transporter" evidence="12">
    <location>
        <begin position="354"/>
        <end position="588"/>
    </location>
</feature>
<protein>
    <submittedName>
        <fullName evidence="14">ABC transporter ATP-binding protein</fullName>
    </submittedName>
</protein>
<comment type="similarity">
    <text evidence="10">Belongs to the ABC transporter superfamily. Siderophore-Fe(3+) uptake transporter (SIUT) (TC 3.A.1.21) family.</text>
</comment>
<evidence type="ECO:0000256" key="1">
    <source>
        <dbReference type="ARBA" id="ARBA00004429"/>
    </source>
</evidence>
<evidence type="ECO:0000256" key="2">
    <source>
        <dbReference type="ARBA" id="ARBA00022448"/>
    </source>
</evidence>
<evidence type="ECO:0000313" key="14">
    <source>
        <dbReference type="EMBL" id="XCH13373.1"/>
    </source>
</evidence>
<dbReference type="SMART" id="SM00382">
    <property type="entry name" value="AAA"/>
    <property type="match status" value="1"/>
</dbReference>
<feature type="transmembrane region" description="Helical" evidence="11">
    <location>
        <begin position="287"/>
        <end position="305"/>
    </location>
</feature>
<dbReference type="InterPro" id="IPR011527">
    <property type="entry name" value="ABC1_TM_dom"/>
</dbReference>
<dbReference type="SUPFAM" id="SSF52540">
    <property type="entry name" value="P-loop containing nucleoside triphosphate hydrolases"/>
    <property type="match status" value="1"/>
</dbReference>
<dbReference type="InterPro" id="IPR003593">
    <property type="entry name" value="AAA+_ATPase"/>
</dbReference>
<dbReference type="RefSeq" id="WP_353713173.1">
    <property type="nucleotide sequence ID" value="NZ_CP159279.1"/>
</dbReference>
<keyword evidence="2" id="KW-0813">Transport</keyword>
<dbReference type="Gene3D" id="3.40.50.300">
    <property type="entry name" value="P-loop containing nucleotide triphosphate hydrolases"/>
    <property type="match status" value="1"/>
</dbReference>
<keyword evidence="6" id="KW-0547">Nucleotide-binding</keyword>
<dbReference type="InterPro" id="IPR039421">
    <property type="entry name" value="Type_1_exporter"/>
</dbReference>
<dbReference type="SUPFAM" id="SSF90123">
    <property type="entry name" value="ABC transporter transmembrane region"/>
    <property type="match status" value="1"/>
</dbReference>
<dbReference type="PROSITE" id="PS00211">
    <property type="entry name" value="ABC_TRANSPORTER_1"/>
    <property type="match status" value="1"/>
</dbReference>
<dbReference type="InterPro" id="IPR017871">
    <property type="entry name" value="ABC_transporter-like_CS"/>
</dbReference>
<evidence type="ECO:0000259" key="13">
    <source>
        <dbReference type="PROSITE" id="PS50929"/>
    </source>
</evidence>
<evidence type="ECO:0000256" key="7">
    <source>
        <dbReference type="ARBA" id="ARBA00022840"/>
    </source>
</evidence>
<evidence type="ECO:0000256" key="3">
    <source>
        <dbReference type="ARBA" id="ARBA00022475"/>
    </source>
</evidence>
<dbReference type="EMBL" id="CP159279">
    <property type="protein sequence ID" value="XCH13373.1"/>
    <property type="molecule type" value="Genomic_DNA"/>
</dbReference>
<accession>A0AAU8EUS2</accession>
<evidence type="ECO:0000256" key="5">
    <source>
        <dbReference type="ARBA" id="ARBA00022692"/>
    </source>
</evidence>
<dbReference type="Pfam" id="PF00005">
    <property type="entry name" value="ABC_tran"/>
    <property type="match status" value="1"/>
</dbReference>
<keyword evidence="8 11" id="KW-1133">Transmembrane helix</keyword>
<proteinExistence type="inferred from homology"/>
<dbReference type="GO" id="GO:0016887">
    <property type="term" value="F:ATP hydrolysis activity"/>
    <property type="evidence" value="ECO:0007669"/>
    <property type="project" value="InterPro"/>
</dbReference>
<keyword evidence="5 11" id="KW-0812">Transmembrane</keyword>
<dbReference type="InterPro" id="IPR003439">
    <property type="entry name" value="ABC_transporter-like_ATP-bd"/>
</dbReference>
<feature type="transmembrane region" description="Helical" evidence="11">
    <location>
        <begin position="12"/>
        <end position="32"/>
    </location>
</feature>
<feature type="transmembrane region" description="Helical" evidence="11">
    <location>
        <begin position="175"/>
        <end position="195"/>
    </location>
</feature>
<keyword evidence="4" id="KW-0997">Cell inner membrane</keyword>
<feature type="transmembrane region" description="Helical" evidence="11">
    <location>
        <begin position="147"/>
        <end position="169"/>
    </location>
</feature>
<dbReference type="Pfam" id="PF00664">
    <property type="entry name" value="ABC_membrane"/>
    <property type="match status" value="1"/>
</dbReference>
<dbReference type="InterPro" id="IPR027417">
    <property type="entry name" value="P-loop_NTPase"/>
</dbReference>
<dbReference type="CDD" id="cd18564">
    <property type="entry name" value="ABC_6TM_exporter_like"/>
    <property type="match status" value="1"/>
</dbReference>
<dbReference type="PANTHER" id="PTHR43394:SF1">
    <property type="entry name" value="ATP-BINDING CASSETTE SUB-FAMILY B MEMBER 10, MITOCHONDRIAL"/>
    <property type="match status" value="1"/>
</dbReference>
<dbReference type="GO" id="GO:0005886">
    <property type="term" value="C:plasma membrane"/>
    <property type="evidence" value="ECO:0007669"/>
    <property type="project" value="UniProtKB-SubCell"/>
</dbReference>
<keyword evidence="7 14" id="KW-0067">ATP-binding</keyword>
<sequence>MFQTFWRFRGAIAPHVWALAGGALLVVFVAAVEVALPWPMKVIVDDVLQPTGSSQLHETPAFLGLAGLSQLQLLLLAASALLAMTVLNAGADYLGTRLLNGVGERAMATIRAEVFTHLQRLSLAFHDKQRLGDLVTRTTTDVDYVRALMVSILSVLLPNVFILGFVITICVLIDPTFALIGLAVSPLLFVTVLFYRRRIKVASKEARSRDSDIAAAMSETFSSVRVMQTYTSEAHHEEDFRTRNDGRRDAGLRVIRLQSMFSPLVDIIATLGTVLVLWIGAQRVLDGTLTLGLLLVFLAYLKALYSPMKSLAKLTTVISRGQASAERIQEILDTAPAISDLSGARPAPRLAGAVELRSVSFGYHGDRHVLHGIDLTVEPGSIVAITGPTGAGKSSVVSLIPRLYDAAEGEVLLDGIDVRDLQVATVRRQISIVLQESILFRGTIYDNIAYGSEGVSREQVLAAAEAAHVDEFVRNLPLGYDTPVAERGVTLSGGQRQRIAIARALVRDTPIVILDEPTSGLDAISEQYVMRGLERLMAGRTVIVIAHRLSTLKRADRIYVLDKGRIVESGRHSELAAAGGLYSRLDSLQHAKDTPALTLVPAESGSLKTETSA</sequence>
<dbReference type="Gene3D" id="1.20.1560.10">
    <property type="entry name" value="ABC transporter type 1, transmembrane domain"/>
    <property type="match status" value="1"/>
</dbReference>
<dbReference type="InterPro" id="IPR036640">
    <property type="entry name" value="ABC1_TM_sf"/>
</dbReference>